<dbReference type="InterPro" id="IPR007325">
    <property type="entry name" value="KFase/CYL"/>
</dbReference>
<sequence>MIENNLPTNWGRWGDADQIGTLNLIDDQARARAAAEVRDATSISLARPTNPTPLTTGLTPVGSPATVPAPVMQVVNFNGTQPIAITDSLFVNTHNAALTHLDALSHMPVGNQVYPGVPLADAVTPTGIRHASADHAAAGILTRGVLLDLAPDRGSLDAGHHVNATDLDAALDRAGTSVHLGDAIVVRGGWNVNQPITQPVPGLDLTAVDWIDAHGAALYIGDISDARPPTFPMPMHQVALARLGLPLVDAAHLDNLADHCTRLHRWSFMLVLAPPRITGTTGLPVNPLAIF</sequence>
<dbReference type="EMBL" id="CP041692">
    <property type="protein sequence ID" value="QDP97748.1"/>
    <property type="molecule type" value="Genomic_DNA"/>
</dbReference>
<organism evidence="1 2">
    <name type="scientific">Microlunatus elymi</name>
    <dbReference type="NCBI Taxonomy" id="2596828"/>
    <lineage>
        <taxon>Bacteria</taxon>
        <taxon>Bacillati</taxon>
        <taxon>Actinomycetota</taxon>
        <taxon>Actinomycetes</taxon>
        <taxon>Propionibacteriales</taxon>
        <taxon>Propionibacteriaceae</taxon>
        <taxon>Microlunatus</taxon>
    </lineage>
</organism>
<dbReference type="GO" id="GO:0019441">
    <property type="term" value="P:L-tryptophan catabolic process to kynurenine"/>
    <property type="evidence" value="ECO:0007669"/>
    <property type="project" value="InterPro"/>
</dbReference>
<dbReference type="OrthoDB" id="7067800at2"/>
<dbReference type="GO" id="GO:0004061">
    <property type="term" value="F:arylformamidase activity"/>
    <property type="evidence" value="ECO:0007669"/>
    <property type="project" value="InterPro"/>
</dbReference>
<accession>A0A516Q2V9</accession>
<dbReference type="Gene3D" id="3.50.30.50">
    <property type="entry name" value="Putative cyclase"/>
    <property type="match status" value="1"/>
</dbReference>
<dbReference type="SUPFAM" id="SSF102198">
    <property type="entry name" value="Putative cyclase"/>
    <property type="match status" value="1"/>
</dbReference>
<protein>
    <submittedName>
        <fullName evidence="1">Cyclase family protein</fullName>
    </submittedName>
</protein>
<evidence type="ECO:0000313" key="2">
    <source>
        <dbReference type="Proteomes" id="UP000319263"/>
    </source>
</evidence>
<dbReference type="KEGG" id="mik:FOE78_19180"/>
<name>A0A516Q2V9_9ACTN</name>
<dbReference type="PANTHER" id="PTHR34861">
    <property type="match status" value="1"/>
</dbReference>
<gene>
    <name evidence="1" type="ORF">FOE78_19180</name>
</gene>
<dbReference type="Pfam" id="PF04199">
    <property type="entry name" value="Cyclase"/>
    <property type="match status" value="1"/>
</dbReference>
<dbReference type="AlphaFoldDB" id="A0A516Q2V9"/>
<dbReference type="InterPro" id="IPR037175">
    <property type="entry name" value="KFase_sf"/>
</dbReference>
<proteinExistence type="predicted"/>
<evidence type="ECO:0000313" key="1">
    <source>
        <dbReference type="EMBL" id="QDP97748.1"/>
    </source>
</evidence>
<dbReference type="PANTHER" id="PTHR34861:SF10">
    <property type="entry name" value="CYCLASE"/>
    <property type="match status" value="1"/>
</dbReference>
<keyword evidence="2" id="KW-1185">Reference proteome</keyword>
<reference evidence="1 2" key="1">
    <citation type="submission" date="2019-07" db="EMBL/GenBank/DDBJ databases">
        <title>Microlunatus dokdonensis sp. nov. isolated from the rhizospheric soil of the wild plant Elymus tsukushiensis.</title>
        <authorList>
            <person name="Ghim S.-Y."/>
            <person name="Hwang Y.-J."/>
            <person name="Son J.-S."/>
            <person name="Shin J.-H."/>
        </authorList>
    </citation>
    <scope>NUCLEOTIDE SEQUENCE [LARGE SCALE GENOMIC DNA]</scope>
    <source>
        <strain evidence="1 2">KUDC0627</strain>
    </source>
</reference>
<dbReference type="Proteomes" id="UP000319263">
    <property type="component" value="Chromosome"/>
</dbReference>